<feature type="region of interest" description="Disordered" evidence="1">
    <location>
        <begin position="32"/>
        <end position="63"/>
    </location>
</feature>
<feature type="non-terminal residue" evidence="2">
    <location>
        <position position="1"/>
    </location>
</feature>
<dbReference type="AlphaFoldDB" id="X1CFA2"/>
<dbReference type="EMBL" id="BART01033293">
    <property type="protein sequence ID" value="GAH06347.1"/>
    <property type="molecule type" value="Genomic_DNA"/>
</dbReference>
<organism evidence="2">
    <name type="scientific">marine sediment metagenome</name>
    <dbReference type="NCBI Taxonomy" id="412755"/>
    <lineage>
        <taxon>unclassified sequences</taxon>
        <taxon>metagenomes</taxon>
        <taxon>ecological metagenomes</taxon>
    </lineage>
</organism>
<name>X1CFA2_9ZZZZ</name>
<proteinExistence type="predicted"/>
<gene>
    <name evidence="2" type="ORF">S01H4_57275</name>
</gene>
<reference evidence="2" key="1">
    <citation type="journal article" date="2014" name="Front. Microbiol.">
        <title>High frequency of phylogenetically diverse reductive dehalogenase-homologous genes in deep subseafloor sedimentary metagenomes.</title>
        <authorList>
            <person name="Kawai M."/>
            <person name="Futagami T."/>
            <person name="Toyoda A."/>
            <person name="Takaki Y."/>
            <person name="Nishi S."/>
            <person name="Hori S."/>
            <person name="Arai W."/>
            <person name="Tsubouchi T."/>
            <person name="Morono Y."/>
            <person name="Uchiyama I."/>
            <person name="Ito T."/>
            <person name="Fujiyama A."/>
            <person name="Inagaki F."/>
            <person name="Takami H."/>
        </authorList>
    </citation>
    <scope>NUCLEOTIDE SEQUENCE</scope>
    <source>
        <strain evidence="2">Expedition CK06-06</strain>
    </source>
</reference>
<sequence>GQLKVSTNVSPLTYSWNTRKAASGIHVISAEAEDGAGNVSSSSIQVTKDSSSNQPGKGKKKKN</sequence>
<evidence type="ECO:0000256" key="1">
    <source>
        <dbReference type="SAM" id="MobiDB-lite"/>
    </source>
</evidence>
<protein>
    <recommendedName>
        <fullName evidence="3">Bacterial Ig-like domain-containing protein</fullName>
    </recommendedName>
</protein>
<comment type="caution">
    <text evidence="2">The sequence shown here is derived from an EMBL/GenBank/DDBJ whole genome shotgun (WGS) entry which is preliminary data.</text>
</comment>
<evidence type="ECO:0008006" key="3">
    <source>
        <dbReference type="Google" id="ProtNLM"/>
    </source>
</evidence>
<accession>X1CFA2</accession>
<dbReference type="Gene3D" id="2.60.40.10">
    <property type="entry name" value="Immunoglobulins"/>
    <property type="match status" value="1"/>
</dbReference>
<feature type="compositionally biased region" description="Polar residues" evidence="1">
    <location>
        <begin position="38"/>
        <end position="55"/>
    </location>
</feature>
<evidence type="ECO:0000313" key="2">
    <source>
        <dbReference type="EMBL" id="GAH06347.1"/>
    </source>
</evidence>
<dbReference type="InterPro" id="IPR013783">
    <property type="entry name" value="Ig-like_fold"/>
</dbReference>